<dbReference type="Gene3D" id="3.30.420.10">
    <property type="entry name" value="Ribonuclease H-like superfamily/Ribonuclease H"/>
    <property type="match status" value="1"/>
</dbReference>
<evidence type="ECO:0000259" key="1">
    <source>
        <dbReference type="PROSITE" id="PS50994"/>
    </source>
</evidence>
<sequence>MRGDVKRYVLSCAVCQFSKPVNRKPGGFMQPVVASFPWEFVGVDFVGPLPKSNRGNEFILVFVDYFTKWVEICPVREATARVAADKFLSEVFARHGAPKYLVSDRGVQFVSDLFEAVVATIGTAHRLTTAYHPQSNQTERVNRTIKTAIRAYVGLKHREWDRHLPLISFALRTAPHQSTGESPASLIYGRELETPLDLWMRPNREPGLETVEAYRSELSETLQEAYNLVRQSLAVSHEKQKFHYDKKRRHVTFSCGDLVRLKTHPRSDASSGFTAKLAPVYKGPYRVVKVMSDLNYRLSKVCDGSDVGVHHVSNLMPFVTWGEDTDISLQKVTEPNLGELGGSATDEKESYALTYLWG</sequence>
<reference evidence="2" key="1">
    <citation type="submission" date="2025-08" db="UniProtKB">
        <authorList>
            <consortium name="Ensembl"/>
        </authorList>
    </citation>
    <scope>IDENTIFICATION</scope>
</reference>
<dbReference type="PROSITE" id="PS50994">
    <property type="entry name" value="INTEGRASE"/>
    <property type="match status" value="1"/>
</dbReference>
<dbReference type="GO" id="GO:0003676">
    <property type="term" value="F:nucleic acid binding"/>
    <property type="evidence" value="ECO:0007669"/>
    <property type="project" value="InterPro"/>
</dbReference>
<dbReference type="SUPFAM" id="SSF53098">
    <property type="entry name" value="Ribonuclease H-like"/>
    <property type="match status" value="1"/>
</dbReference>
<dbReference type="AlphaFoldDB" id="A0A3B3QYN6"/>
<dbReference type="InterPro" id="IPR054465">
    <property type="entry name" value="Integrase_p58-like_C"/>
</dbReference>
<dbReference type="GO" id="GO:0015074">
    <property type="term" value="P:DNA integration"/>
    <property type="evidence" value="ECO:0007669"/>
    <property type="project" value="InterPro"/>
</dbReference>
<name>A0A3B3QYN6_9TELE</name>
<dbReference type="FunFam" id="3.30.420.10:FF:000032">
    <property type="entry name" value="Retrovirus-related Pol polyprotein from transposon 297-like Protein"/>
    <property type="match status" value="1"/>
</dbReference>
<organism evidence="2 3">
    <name type="scientific">Paramormyrops kingsleyae</name>
    <dbReference type="NCBI Taxonomy" id="1676925"/>
    <lineage>
        <taxon>Eukaryota</taxon>
        <taxon>Metazoa</taxon>
        <taxon>Chordata</taxon>
        <taxon>Craniata</taxon>
        <taxon>Vertebrata</taxon>
        <taxon>Euteleostomi</taxon>
        <taxon>Actinopterygii</taxon>
        <taxon>Neopterygii</taxon>
        <taxon>Teleostei</taxon>
        <taxon>Osteoglossocephala</taxon>
        <taxon>Osteoglossomorpha</taxon>
        <taxon>Osteoglossiformes</taxon>
        <taxon>Mormyridae</taxon>
        <taxon>Paramormyrops</taxon>
    </lineage>
</organism>
<dbReference type="PANTHER" id="PTHR37984:SF5">
    <property type="entry name" value="PROTEIN NYNRIN-LIKE"/>
    <property type="match status" value="1"/>
</dbReference>
<evidence type="ECO:0000313" key="3">
    <source>
        <dbReference type="Proteomes" id="UP000261540"/>
    </source>
</evidence>
<accession>A0A3B3QYN6</accession>
<dbReference type="PANTHER" id="PTHR37984">
    <property type="entry name" value="PROTEIN CBG26694"/>
    <property type="match status" value="1"/>
</dbReference>
<dbReference type="InterPro" id="IPR050951">
    <property type="entry name" value="Retrovirus_Pol_polyprotein"/>
</dbReference>
<dbReference type="GeneTree" id="ENSGT01000000214408"/>
<feature type="domain" description="Integrase catalytic" evidence="1">
    <location>
        <begin position="33"/>
        <end position="191"/>
    </location>
</feature>
<dbReference type="Pfam" id="PF00665">
    <property type="entry name" value="rve"/>
    <property type="match status" value="1"/>
</dbReference>
<dbReference type="InterPro" id="IPR012337">
    <property type="entry name" value="RNaseH-like_sf"/>
</dbReference>
<reference evidence="2" key="2">
    <citation type="submission" date="2025-09" db="UniProtKB">
        <authorList>
            <consortium name="Ensembl"/>
        </authorList>
    </citation>
    <scope>IDENTIFICATION</scope>
</reference>
<dbReference type="STRING" id="1676925.ENSPKIP00000011642"/>
<evidence type="ECO:0000313" key="2">
    <source>
        <dbReference type="Ensembl" id="ENSPKIP00000011642.1"/>
    </source>
</evidence>
<dbReference type="Proteomes" id="UP000261540">
    <property type="component" value="Unplaced"/>
</dbReference>
<keyword evidence="3" id="KW-1185">Reference proteome</keyword>
<dbReference type="InterPro" id="IPR001584">
    <property type="entry name" value="Integrase_cat-core"/>
</dbReference>
<dbReference type="InterPro" id="IPR036397">
    <property type="entry name" value="RNaseH_sf"/>
</dbReference>
<dbReference type="Ensembl" id="ENSPKIT00000023590.1">
    <property type="protein sequence ID" value="ENSPKIP00000011642.1"/>
    <property type="gene ID" value="ENSPKIG00000018644.1"/>
</dbReference>
<protein>
    <recommendedName>
        <fullName evidence="1">Integrase catalytic domain-containing protein</fullName>
    </recommendedName>
</protein>
<proteinExistence type="predicted"/>
<dbReference type="Pfam" id="PF22938">
    <property type="entry name" value="Integrase_p58_C"/>
    <property type="match status" value="1"/>
</dbReference>